<comment type="caution">
    <text evidence="1">The sequence shown here is derived from an EMBL/GenBank/DDBJ whole genome shotgun (WGS) entry which is preliminary data.</text>
</comment>
<sequence length="148" mass="16455">MSGTKEKISFLYPSLVGEGDRGNAPPPPDLVITGVTLGKSYPFVVTAGFIFDESTKYVTSLDIFYDGESVLDPEFSDYNKMDTLMFSRSIPEQNIVLASMFLAGVKLEKPGMYTVVLDLHEGPDLDVLTRDVDKKECFFIVPPSREEK</sequence>
<evidence type="ECO:0000313" key="1">
    <source>
        <dbReference type="EMBL" id="TXE25419.1"/>
    </source>
</evidence>
<gene>
    <name evidence="1" type="ORF">FOT62_23960</name>
</gene>
<proteinExistence type="predicted"/>
<dbReference type="RefSeq" id="WP_147882764.1">
    <property type="nucleotide sequence ID" value="NZ_FCGH01000001.1"/>
</dbReference>
<evidence type="ECO:0000313" key="2">
    <source>
        <dbReference type="Proteomes" id="UP000321126"/>
    </source>
</evidence>
<organism evidence="1 2">
    <name type="scientific">Serratia marcescens</name>
    <dbReference type="NCBI Taxonomy" id="615"/>
    <lineage>
        <taxon>Bacteria</taxon>
        <taxon>Pseudomonadati</taxon>
        <taxon>Pseudomonadota</taxon>
        <taxon>Gammaproteobacteria</taxon>
        <taxon>Enterobacterales</taxon>
        <taxon>Yersiniaceae</taxon>
        <taxon>Serratia</taxon>
    </lineage>
</organism>
<name>A0A5C7BME8_SERMA</name>
<dbReference type="EMBL" id="VOUQ01000025">
    <property type="protein sequence ID" value="TXE25419.1"/>
    <property type="molecule type" value="Genomic_DNA"/>
</dbReference>
<accession>A0A5C7BME8</accession>
<dbReference type="AlphaFoldDB" id="A0A5C7BME8"/>
<protein>
    <submittedName>
        <fullName evidence="1">Uncharacterized protein</fullName>
    </submittedName>
</protein>
<reference evidence="1 2" key="1">
    <citation type="submission" date="2019-07" db="EMBL/GenBank/DDBJ databases">
        <title>Serratia strains were isolated from fresh produce.</title>
        <authorList>
            <person name="Cho G.-S."/>
            <person name="Stein M."/>
            <person name="Lee W."/>
            <person name="Suh S.H."/>
            <person name="Franz C.M.A.P."/>
        </authorList>
    </citation>
    <scope>NUCLEOTIDE SEQUENCE [LARGE SCALE GENOMIC DNA]</scope>
    <source>
        <strain evidence="1 2">S16</strain>
    </source>
</reference>
<dbReference type="Proteomes" id="UP000321126">
    <property type="component" value="Unassembled WGS sequence"/>
</dbReference>